<keyword evidence="3" id="KW-1185">Reference proteome</keyword>
<dbReference type="Proteomes" id="UP000233766">
    <property type="component" value="Unassembled WGS sequence"/>
</dbReference>
<feature type="compositionally biased region" description="Basic and acidic residues" evidence="1">
    <location>
        <begin position="308"/>
        <end position="317"/>
    </location>
</feature>
<feature type="compositionally biased region" description="Low complexity" evidence="1">
    <location>
        <begin position="40"/>
        <end position="49"/>
    </location>
</feature>
<evidence type="ECO:0000313" key="3">
    <source>
        <dbReference type="Proteomes" id="UP000233766"/>
    </source>
</evidence>
<organism evidence="2 3">
    <name type="scientific">Nocardia fluminea</name>
    <dbReference type="NCBI Taxonomy" id="134984"/>
    <lineage>
        <taxon>Bacteria</taxon>
        <taxon>Bacillati</taxon>
        <taxon>Actinomycetota</taxon>
        <taxon>Actinomycetes</taxon>
        <taxon>Mycobacteriales</taxon>
        <taxon>Nocardiaceae</taxon>
        <taxon>Nocardia</taxon>
    </lineage>
</organism>
<comment type="caution">
    <text evidence="2">The sequence shown here is derived from an EMBL/GenBank/DDBJ whole genome shotgun (WGS) entry which is preliminary data.</text>
</comment>
<name>A0A2N3WXV3_9NOCA</name>
<accession>A0A2N3WXV3</accession>
<proteinExistence type="predicted"/>
<protein>
    <submittedName>
        <fullName evidence="2">Uncharacterized protein</fullName>
    </submittedName>
</protein>
<feature type="compositionally biased region" description="Polar residues" evidence="1">
    <location>
        <begin position="294"/>
        <end position="305"/>
    </location>
</feature>
<evidence type="ECO:0000256" key="1">
    <source>
        <dbReference type="SAM" id="MobiDB-lite"/>
    </source>
</evidence>
<reference evidence="2 3" key="1">
    <citation type="submission" date="2017-12" db="EMBL/GenBank/DDBJ databases">
        <title>Sequencing the genomes of 1000 Actinobacteria strains.</title>
        <authorList>
            <person name="Klenk H.-P."/>
        </authorList>
    </citation>
    <scope>NUCLEOTIDE SEQUENCE [LARGE SCALE GENOMIC DNA]</scope>
    <source>
        <strain evidence="2 3">DSM 44489</strain>
    </source>
</reference>
<feature type="compositionally biased region" description="Basic and acidic residues" evidence="1">
    <location>
        <begin position="164"/>
        <end position="178"/>
    </location>
</feature>
<feature type="region of interest" description="Disordered" evidence="1">
    <location>
        <begin position="1"/>
        <end position="74"/>
    </location>
</feature>
<gene>
    <name evidence="2" type="ORF">ATK86_0707</name>
</gene>
<feature type="region of interest" description="Disordered" evidence="1">
    <location>
        <begin position="106"/>
        <end position="180"/>
    </location>
</feature>
<evidence type="ECO:0000313" key="2">
    <source>
        <dbReference type="EMBL" id="PKV98685.1"/>
    </source>
</evidence>
<sequence length="325" mass="33936">MSASSPPCPHPRFRLPAAGRSAPSVAVRPPPAGQPPSPAPSRAAKRTSPVRGPERAEAAAIPRVAGPAEGRSTRSAVAERVLMGVMVQAPAAASVAGPRTVVPVQAAASAARERVTGTAQVPEQATGAAAGPPEPVLPARRTGGPERAIPDPRGAAPVSQQSAPRKEERPASRREEQPASRMLFSAYLFPAVRGGRPDQGAGVLRTVAGCPPVPRTEVPIEESLPEASAQSWREAAVRVASRKAPAGPWSPSPRAACFGVRRRSVVRPTVTPELEPHRPGRARTYPPRPARQPRSLSAQSFSPQLHQHGIEGRRGDSSRPAIGVL</sequence>
<dbReference type="EMBL" id="PJMW01000001">
    <property type="protein sequence ID" value="PKV98685.1"/>
    <property type="molecule type" value="Genomic_DNA"/>
</dbReference>
<feature type="region of interest" description="Disordered" evidence="1">
    <location>
        <begin position="267"/>
        <end position="325"/>
    </location>
</feature>
<feature type="compositionally biased region" description="Pro residues" evidence="1">
    <location>
        <begin position="1"/>
        <end position="10"/>
    </location>
</feature>
<feature type="compositionally biased region" description="Pro residues" evidence="1">
    <location>
        <begin position="28"/>
        <end position="39"/>
    </location>
</feature>
<dbReference type="AlphaFoldDB" id="A0A2N3WXV3"/>